<evidence type="ECO:0000313" key="3">
    <source>
        <dbReference type="Proteomes" id="UP000604046"/>
    </source>
</evidence>
<name>A0A812P0S7_9DINO</name>
<organism evidence="2 3">
    <name type="scientific">Symbiodinium natans</name>
    <dbReference type="NCBI Taxonomy" id="878477"/>
    <lineage>
        <taxon>Eukaryota</taxon>
        <taxon>Sar</taxon>
        <taxon>Alveolata</taxon>
        <taxon>Dinophyceae</taxon>
        <taxon>Suessiales</taxon>
        <taxon>Symbiodiniaceae</taxon>
        <taxon>Symbiodinium</taxon>
    </lineage>
</organism>
<comment type="caution">
    <text evidence="2">The sequence shown here is derived from an EMBL/GenBank/DDBJ whole genome shotgun (WGS) entry which is preliminary data.</text>
</comment>
<sequence>MSDLVDLERFHTKCRKLPLPKSLTQNPQKLSSLHDAILACIERLYRDKQKPFLGEVQKLLRAHRSITGPFTPQEVRSIAAVCASKPELFLLVPPMCGNAPCILLRKPPAGFEPWYERLPQRGFCEEEASRNLRESIASAQLATMRQVIEGLYADRIEPTLNEVQERLRQRGWSFSDAQQAVLLYACQKDIYDLSKPTLNKQIVVLLKEPPSGFLGWAEGAGIIPQASTEMEFGLKSLLAAGLAPSLHGGVAGGAEALQSCCKRSLGELRALLRVFILKGLLEYCDNELVATALLHKELDAFRQATPRTPEKKKSSGRIYSQI</sequence>
<keyword evidence="3" id="KW-1185">Reference proteome</keyword>
<accession>A0A812P0S7</accession>
<protein>
    <recommendedName>
        <fullName evidence="1">DUF7602 domain-containing protein</fullName>
    </recommendedName>
</protein>
<dbReference type="InterPro" id="IPR056022">
    <property type="entry name" value="DUF7602"/>
</dbReference>
<proteinExistence type="predicted"/>
<dbReference type="EMBL" id="CAJNDS010002104">
    <property type="protein sequence ID" value="CAE7329008.1"/>
    <property type="molecule type" value="Genomic_DNA"/>
</dbReference>
<gene>
    <name evidence="2" type="ORF">SNAT2548_LOCUS17219</name>
</gene>
<dbReference type="OrthoDB" id="427011at2759"/>
<evidence type="ECO:0000313" key="2">
    <source>
        <dbReference type="EMBL" id="CAE7329008.1"/>
    </source>
</evidence>
<dbReference type="AlphaFoldDB" id="A0A812P0S7"/>
<reference evidence="2" key="1">
    <citation type="submission" date="2021-02" db="EMBL/GenBank/DDBJ databases">
        <authorList>
            <person name="Dougan E. K."/>
            <person name="Rhodes N."/>
            <person name="Thang M."/>
            <person name="Chan C."/>
        </authorList>
    </citation>
    <scope>NUCLEOTIDE SEQUENCE</scope>
</reference>
<dbReference type="Proteomes" id="UP000604046">
    <property type="component" value="Unassembled WGS sequence"/>
</dbReference>
<feature type="domain" description="DUF7602" evidence="1">
    <location>
        <begin position="128"/>
        <end position="215"/>
    </location>
</feature>
<dbReference type="Pfam" id="PF24549">
    <property type="entry name" value="DUF7602"/>
    <property type="match status" value="1"/>
</dbReference>
<evidence type="ECO:0000259" key="1">
    <source>
        <dbReference type="Pfam" id="PF24549"/>
    </source>
</evidence>